<comment type="caution">
    <text evidence="1">The sequence shown here is derived from an EMBL/GenBank/DDBJ whole genome shotgun (WGS) entry which is preliminary data.</text>
</comment>
<name>A0A4Q5LDR5_9BACT</name>
<dbReference type="Pfam" id="PF05114">
    <property type="entry name" value="MbnB_TglH_ChrH"/>
    <property type="match status" value="1"/>
</dbReference>
<dbReference type="PANTHER" id="PTHR42194">
    <property type="entry name" value="UPF0276 PROTEIN HI_1600"/>
    <property type="match status" value="1"/>
</dbReference>
<accession>A0A4Q5LDR5</accession>
<gene>
    <name evidence="1" type="ORF">EWM57_09535</name>
</gene>
<dbReference type="Gene3D" id="3.20.20.150">
    <property type="entry name" value="Divalent-metal-dependent TIM barrel enzymes"/>
    <property type="match status" value="1"/>
</dbReference>
<evidence type="ECO:0000313" key="2">
    <source>
        <dbReference type="Proteomes" id="UP000294155"/>
    </source>
</evidence>
<proteinExistence type="predicted"/>
<reference evidence="1 2" key="1">
    <citation type="submission" date="2019-02" db="EMBL/GenBank/DDBJ databases">
        <title>Bacterial novel species isolated from soil.</title>
        <authorList>
            <person name="Jung H.-Y."/>
        </authorList>
    </citation>
    <scope>NUCLEOTIDE SEQUENCE [LARGE SCALE GENOMIC DNA]</scope>
    <source>
        <strain evidence="1 2">1-3-3-3</strain>
    </source>
</reference>
<protein>
    <submittedName>
        <fullName evidence="1">DUF692 domain-containing protein</fullName>
    </submittedName>
</protein>
<dbReference type="NCBIfam" id="NF003818">
    <property type="entry name" value="PRK05409.1"/>
    <property type="match status" value="1"/>
</dbReference>
<dbReference type="Proteomes" id="UP000294155">
    <property type="component" value="Unassembled WGS sequence"/>
</dbReference>
<dbReference type="SUPFAM" id="SSF51658">
    <property type="entry name" value="Xylose isomerase-like"/>
    <property type="match status" value="1"/>
</dbReference>
<organism evidence="1 2">
    <name type="scientific">Hymenobacter persicinus</name>
    <dbReference type="NCBI Taxonomy" id="2025506"/>
    <lineage>
        <taxon>Bacteria</taxon>
        <taxon>Pseudomonadati</taxon>
        <taxon>Bacteroidota</taxon>
        <taxon>Cytophagia</taxon>
        <taxon>Cytophagales</taxon>
        <taxon>Hymenobacteraceae</taxon>
        <taxon>Hymenobacter</taxon>
    </lineage>
</organism>
<dbReference type="EMBL" id="SEWE01000016">
    <property type="protein sequence ID" value="RYU79917.1"/>
    <property type="molecule type" value="Genomic_DNA"/>
</dbReference>
<dbReference type="InterPro" id="IPR036237">
    <property type="entry name" value="Xyl_isomerase-like_sf"/>
</dbReference>
<dbReference type="InterPro" id="IPR007801">
    <property type="entry name" value="MbnB/TglH/ChrH"/>
</dbReference>
<evidence type="ECO:0000313" key="1">
    <source>
        <dbReference type="EMBL" id="RYU79917.1"/>
    </source>
</evidence>
<keyword evidence="2" id="KW-1185">Reference proteome</keyword>
<sequence>MDAPHYRQQVQQLPNLGLGLGLRHVHFNHILEHWPAVDWFEIISENFIDSGGRPRHVLDQIAERYPVVMHGVSLSVGSTDALNVDYLARLKKLARAIRPAWVSDHLCWTGAMGLNTHDLLPVPLTEETLAHIVGRVRQIQDFLERPLILENPSTYLSFAHSTISEPEFLSRLAAETGCGLLLDVNNVYVTCFNNDLDPLAYIDALPADRIVQMHLAGHQHCGTHIIDTHDREVLSPVWALFQRAWQRTGGVATLLEWDSQIPPFPEYHAELLKARQFMNALPLGPAAAPVVEPAAGVVSNPLSFLTPGIMPLEPQTVAARG</sequence>
<dbReference type="AlphaFoldDB" id="A0A4Q5LDR5"/>
<dbReference type="PANTHER" id="PTHR42194:SF1">
    <property type="entry name" value="UPF0276 PROTEIN HI_1600"/>
    <property type="match status" value="1"/>
</dbReference>
<dbReference type="OrthoDB" id="9763101at2"/>
<dbReference type="RefSeq" id="WP_129920917.1">
    <property type="nucleotide sequence ID" value="NZ_SEWE01000016.1"/>
</dbReference>